<name>A0AAD5WYZ5_9FUNG</name>
<dbReference type="Proteomes" id="UP001212841">
    <property type="component" value="Unassembled WGS sequence"/>
</dbReference>
<accession>A0AAD5WYZ5</accession>
<evidence type="ECO:0000256" key="1">
    <source>
        <dbReference type="SAM" id="MobiDB-lite"/>
    </source>
</evidence>
<feature type="region of interest" description="Disordered" evidence="1">
    <location>
        <begin position="1"/>
        <end position="60"/>
    </location>
</feature>
<organism evidence="2 3">
    <name type="scientific">Rhizophlyctis rosea</name>
    <dbReference type="NCBI Taxonomy" id="64517"/>
    <lineage>
        <taxon>Eukaryota</taxon>
        <taxon>Fungi</taxon>
        <taxon>Fungi incertae sedis</taxon>
        <taxon>Chytridiomycota</taxon>
        <taxon>Chytridiomycota incertae sedis</taxon>
        <taxon>Chytridiomycetes</taxon>
        <taxon>Rhizophlyctidales</taxon>
        <taxon>Rhizophlyctidaceae</taxon>
        <taxon>Rhizophlyctis</taxon>
    </lineage>
</organism>
<dbReference type="AlphaFoldDB" id="A0AAD5WYZ5"/>
<reference evidence="2" key="1">
    <citation type="submission" date="2020-05" db="EMBL/GenBank/DDBJ databases">
        <title>Phylogenomic resolution of chytrid fungi.</title>
        <authorList>
            <person name="Stajich J.E."/>
            <person name="Amses K."/>
            <person name="Simmons R."/>
            <person name="Seto K."/>
            <person name="Myers J."/>
            <person name="Bonds A."/>
            <person name="Quandt C.A."/>
            <person name="Barry K."/>
            <person name="Liu P."/>
            <person name="Grigoriev I."/>
            <person name="Longcore J.E."/>
            <person name="James T.Y."/>
        </authorList>
    </citation>
    <scope>NUCLEOTIDE SEQUENCE</scope>
    <source>
        <strain evidence="2">JEL0318</strain>
    </source>
</reference>
<proteinExistence type="predicted"/>
<feature type="non-terminal residue" evidence="2">
    <location>
        <position position="287"/>
    </location>
</feature>
<gene>
    <name evidence="2" type="ORF">HK097_006713</name>
</gene>
<evidence type="ECO:0000313" key="3">
    <source>
        <dbReference type="Proteomes" id="UP001212841"/>
    </source>
</evidence>
<feature type="non-terminal residue" evidence="2">
    <location>
        <position position="1"/>
    </location>
</feature>
<sequence>GVGSGDVGEVRKKKKKSEVGEAKPKKKKAALISEVSATPSSTPSTPPRVQDAPISVPTTPASLVVPEGEAAYERIRSPAPVPTGFPSFEPLPSDSAEEPEKDLIVVAEDDAISISYAWQVLTSGVSESILSIAVCIVLNAVGEIPVSKVKLDLSNSLIRVEEGSLELEGPVEAGQAVEGIKFKLVVPLENPRLLVPPSVVEGRVEYLVGETTNTLPITLPLPISINLLSPHLYPITPETFATLLSEPQNFPFSTSTQFSLPSTFTTPESLPSTIALLTKRTRLKVVE</sequence>
<protein>
    <submittedName>
        <fullName evidence="2">Uncharacterized protein</fullName>
    </submittedName>
</protein>
<comment type="caution">
    <text evidence="2">The sequence shown here is derived from an EMBL/GenBank/DDBJ whole genome shotgun (WGS) entry which is preliminary data.</text>
</comment>
<dbReference type="EMBL" id="JADGJD010003151">
    <property type="protein sequence ID" value="KAJ3025293.1"/>
    <property type="molecule type" value="Genomic_DNA"/>
</dbReference>
<evidence type="ECO:0000313" key="2">
    <source>
        <dbReference type="EMBL" id="KAJ3025293.1"/>
    </source>
</evidence>
<keyword evidence="3" id="KW-1185">Reference proteome</keyword>